<evidence type="ECO:0000256" key="1">
    <source>
        <dbReference type="SAM" id="SignalP"/>
    </source>
</evidence>
<evidence type="ECO:0008006" key="4">
    <source>
        <dbReference type="Google" id="ProtNLM"/>
    </source>
</evidence>
<reference evidence="2 3" key="1">
    <citation type="submission" date="2021-03" db="EMBL/GenBank/DDBJ databases">
        <title>Genomic Encyclopedia of Type Strains, Phase IV (KMG-IV): sequencing the most valuable type-strain genomes for metagenomic binning, comparative biology and taxonomic classification.</title>
        <authorList>
            <person name="Goeker M."/>
        </authorList>
    </citation>
    <scope>NUCLEOTIDE SEQUENCE [LARGE SCALE GENOMIC DNA]</scope>
    <source>
        <strain evidence="2 3">DSM 41954</strain>
    </source>
</reference>
<evidence type="ECO:0000313" key="2">
    <source>
        <dbReference type="EMBL" id="MBP2059544.1"/>
    </source>
</evidence>
<keyword evidence="3" id="KW-1185">Reference proteome</keyword>
<evidence type="ECO:0000313" key="3">
    <source>
        <dbReference type="Proteomes" id="UP000756710"/>
    </source>
</evidence>
<proteinExistence type="predicted"/>
<dbReference type="EMBL" id="JAGGLR010000001">
    <property type="protein sequence ID" value="MBP2059544.1"/>
    <property type="molecule type" value="Genomic_DNA"/>
</dbReference>
<gene>
    <name evidence="2" type="ORF">J2Z30_000540</name>
</gene>
<protein>
    <recommendedName>
        <fullName evidence="4">Secreted protein</fullName>
    </recommendedName>
</protein>
<organism evidence="2 3">
    <name type="scientific">Streptomyces iranensis</name>
    <dbReference type="NCBI Taxonomy" id="576784"/>
    <lineage>
        <taxon>Bacteria</taxon>
        <taxon>Bacillati</taxon>
        <taxon>Actinomycetota</taxon>
        <taxon>Actinomycetes</taxon>
        <taxon>Kitasatosporales</taxon>
        <taxon>Streptomycetaceae</taxon>
        <taxon>Streptomyces</taxon>
        <taxon>Streptomyces violaceusniger group</taxon>
    </lineage>
</organism>
<dbReference type="RefSeq" id="WP_209468515.1">
    <property type="nucleotide sequence ID" value="NZ_BAABDR010000060.1"/>
</dbReference>
<comment type="caution">
    <text evidence="2">The sequence shown here is derived from an EMBL/GenBank/DDBJ whole genome shotgun (WGS) entry which is preliminary data.</text>
</comment>
<accession>A0ABS4MIM4</accession>
<sequence>MTRKKKTVVLWALATSVLATSASPALADRNNTVAPPERNQTVTALRVKSCVTTGGAGSVRYKGFSQPVQKLKLRLWAWDAVADGQHVRVRLVTKNHKDHKRYWKWHKTSSDNKWRTTARDNHGIFNVGVQVAQFKGNKRLELCTSWK</sequence>
<dbReference type="Proteomes" id="UP000756710">
    <property type="component" value="Unassembled WGS sequence"/>
</dbReference>
<feature type="signal peptide" evidence="1">
    <location>
        <begin position="1"/>
        <end position="27"/>
    </location>
</feature>
<feature type="chain" id="PRO_5045486527" description="Secreted protein" evidence="1">
    <location>
        <begin position="28"/>
        <end position="147"/>
    </location>
</feature>
<keyword evidence="1" id="KW-0732">Signal</keyword>
<name>A0ABS4MIM4_9ACTN</name>